<sequence length="54" mass="5663">MREPLLPKCLDDLLGFGSRAADARDLAVLLDMLGLLPETGPESSDPLGIDGLPS</sequence>
<accession>A0ABZ0LLB8</accession>
<gene>
    <name evidence="1" type="ORF">R2D22_02385</name>
</gene>
<protein>
    <submittedName>
        <fullName evidence="1">Uncharacterized protein</fullName>
    </submittedName>
</protein>
<dbReference type="Proteomes" id="UP001301731">
    <property type="component" value="Chromosome"/>
</dbReference>
<dbReference type="EMBL" id="CP137573">
    <property type="protein sequence ID" value="WOX20297.1"/>
    <property type="molecule type" value="Genomic_DNA"/>
</dbReference>
<dbReference type="RefSeq" id="WP_318100741.1">
    <property type="nucleotide sequence ID" value="NZ_CP137573.1"/>
</dbReference>
<name>A0ABZ0LLB8_9ACTN</name>
<reference evidence="1 2" key="1">
    <citation type="submission" date="2023-10" db="EMBL/GenBank/DDBJ databases">
        <title>The genome sequence of Streptomyces sp. HUAS YS2.</title>
        <authorList>
            <person name="Mo P."/>
        </authorList>
    </citation>
    <scope>NUCLEOTIDE SEQUENCE [LARGE SCALE GENOMIC DNA]</scope>
    <source>
        <strain evidence="1 2">HUAS YS2</strain>
    </source>
</reference>
<proteinExistence type="predicted"/>
<organism evidence="1 2">
    <name type="scientific">Streptomyces solicathayae</name>
    <dbReference type="NCBI Taxonomy" id="3081768"/>
    <lineage>
        <taxon>Bacteria</taxon>
        <taxon>Bacillati</taxon>
        <taxon>Actinomycetota</taxon>
        <taxon>Actinomycetes</taxon>
        <taxon>Kitasatosporales</taxon>
        <taxon>Streptomycetaceae</taxon>
        <taxon>Streptomyces</taxon>
    </lineage>
</organism>
<keyword evidence="2" id="KW-1185">Reference proteome</keyword>
<evidence type="ECO:0000313" key="2">
    <source>
        <dbReference type="Proteomes" id="UP001301731"/>
    </source>
</evidence>
<evidence type="ECO:0000313" key="1">
    <source>
        <dbReference type="EMBL" id="WOX20297.1"/>
    </source>
</evidence>